<sequence>MLSNRRHLPRSRKSWLSRCLDPPPPGAGPAINEGEGTKPTVPHSMGGASPGEVSPLNV</sequence>
<gene>
    <name evidence="2" type="ORF">BU23DRAFT_663013</name>
</gene>
<keyword evidence="3" id="KW-1185">Reference proteome</keyword>
<dbReference type="Proteomes" id="UP000800036">
    <property type="component" value="Unassembled WGS sequence"/>
</dbReference>
<name>A0A6A5UU71_9PLEO</name>
<proteinExistence type="predicted"/>
<protein>
    <submittedName>
        <fullName evidence="2">Uncharacterized protein</fullName>
    </submittedName>
</protein>
<feature type="compositionally biased region" description="Basic residues" evidence="1">
    <location>
        <begin position="1"/>
        <end position="15"/>
    </location>
</feature>
<dbReference type="AlphaFoldDB" id="A0A6A5UU71"/>
<evidence type="ECO:0000256" key="1">
    <source>
        <dbReference type="SAM" id="MobiDB-lite"/>
    </source>
</evidence>
<organism evidence="2 3">
    <name type="scientific">Bimuria novae-zelandiae CBS 107.79</name>
    <dbReference type="NCBI Taxonomy" id="1447943"/>
    <lineage>
        <taxon>Eukaryota</taxon>
        <taxon>Fungi</taxon>
        <taxon>Dikarya</taxon>
        <taxon>Ascomycota</taxon>
        <taxon>Pezizomycotina</taxon>
        <taxon>Dothideomycetes</taxon>
        <taxon>Pleosporomycetidae</taxon>
        <taxon>Pleosporales</taxon>
        <taxon>Massarineae</taxon>
        <taxon>Didymosphaeriaceae</taxon>
        <taxon>Bimuria</taxon>
    </lineage>
</organism>
<reference evidence="2" key="1">
    <citation type="journal article" date="2020" name="Stud. Mycol.">
        <title>101 Dothideomycetes genomes: a test case for predicting lifestyles and emergence of pathogens.</title>
        <authorList>
            <person name="Haridas S."/>
            <person name="Albert R."/>
            <person name="Binder M."/>
            <person name="Bloem J."/>
            <person name="Labutti K."/>
            <person name="Salamov A."/>
            <person name="Andreopoulos B."/>
            <person name="Baker S."/>
            <person name="Barry K."/>
            <person name="Bills G."/>
            <person name="Bluhm B."/>
            <person name="Cannon C."/>
            <person name="Castanera R."/>
            <person name="Culley D."/>
            <person name="Daum C."/>
            <person name="Ezra D."/>
            <person name="Gonzalez J."/>
            <person name="Henrissat B."/>
            <person name="Kuo A."/>
            <person name="Liang C."/>
            <person name="Lipzen A."/>
            <person name="Lutzoni F."/>
            <person name="Magnuson J."/>
            <person name="Mondo S."/>
            <person name="Nolan M."/>
            <person name="Ohm R."/>
            <person name="Pangilinan J."/>
            <person name="Park H.-J."/>
            <person name="Ramirez L."/>
            <person name="Alfaro M."/>
            <person name="Sun H."/>
            <person name="Tritt A."/>
            <person name="Yoshinaga Y."/>
            <person name="Zwiers L.-H."/>
            <person name="Turgeon B."/>
            <person name="Goodwin S."/>
            <person name="Spatafora J."/>
            <person name="Crous P."/>
            <person name="Grigoriev I."/>
        </authorList>
    </citation>
    <scope>NUCLEOTIDE SEQUENCE</scope>
    <source>
        <strain evidence="2">CBS 107.79</strain>
    </source>
</reference>
<evidence type="ECO:0000313" key="3">
    <source>
        <dbReference type="Proteomes" id="UP000800036"/>
    </source>
</evidence>
<feature type="region of interest" description="Disordered" evidence="1">
    <location>
        <begin position="1"/>
        <end position="58"/>
    </location>
</feature>
<evidence type="ECO:0000313" key="2">
    <source>
        <dbReference type="EMBL" id="KAF1966466.1"/>
    </source>
</evidence>
<accession>A0A6A5UU71</accession>
<dbReference type="EMBL" id="ML976745">
    <property type="protein sequence ID" value="KAF1966466.1"/>
    <property type="molecule type" value="Genomic_DNA"/>
</dbReference>